<evidence type="ECO:0000313" key="3">
    <source>
        <dbReference type="Proteomes" id="UP000662747"/>
    </source>
</evidence>
<gene>
    <name evidence="2" type="ORF">JY651_04500</name>
</gene>
<name>A0ABX7NZJ2_9BACT</name>
<reference evidence="2 3" key="1">
    <citation type="submission" date="2021-02" db="EMBL/GenBank/DDBJ databases">
        <title>De Novo genome assembly of isolated myxobacteria.</title>
        <authorList>
            <person name="Stevens D.C."/>
        </authorList>
    </citation>
    <scope>NUCLEOTIDE SEQUENCE [LARGE SCALE GENOMIC DNA]</scope>
    <source>
        <strain evidence="3">SCPEA02</strain>
    </source>
</reference>
<organism evidence="2 3">
    <name type="scientific">Pyxidicoccus parkwayensis</name>
    <dbReference type="NCBI Taxonomy" id="2813578"/>
    <lineage>
        <taxon>Bacteria</taxon>
        <taxon>Pseudomonadati</taxon>
        <taxon>Myxococcota</taxon>
        <taxon>Myxococcia</taxon>
        <taxon>Myxococcales</taxon>
        <taxon>Cystobacterineae</taxon>
        <taxon>Myxococcaceae</taxon>
        <taxon>Pyxidicoccus</taxon>
    </lineage>
</organism>
<accession>A0ABX7NZJ2</accession>
<dbReference type="EMBL" id="CP071090">
    <property type="protein sequence ID" value="QSQ24230.1"/>
    <property type="molecule type" value="Genomic_DNA"/>
</dbReference>
<sequence length="178" mass="19629">MTRHLLASLLLVATACATTGQKQPSASPSGPTASTTTTLDVAWTPLAFLVGEWGDAPGATPGESRGWFSLQPELGGKVLVRRNVNESPRGRHEDLMTFYREGENLRAFYVDNEDHVIHYTVVPGDRSVTLTSDEVPGRPRFRLTYQQKEDAKLDIVFAIQPPGATEFKTYLQGTVVRR</sequence>
<feature type="chain" id="PRO_5045737455" description="Lipoprotein" evidence="1">
    <location>
        <begin position="18"/>
        <end position="178"/>
    </location>
</feature>
<evidence type="ECO:0000256" key="1">
    <source>
        <dbReference type="SAM" id="SignalP"/>
    </source>
</evidence>
<dbReference type="PROSITE" id="PS51257">
    <property type="entry name" value="PROKAR_LIPOPROTEIN"/>
    <property type="match status" value="1"/>
</dbReference>
<evidence type="ECO:0000313" key="2">
    <source>
        <dbReference type="EMBL" id="QSQ24230.1"/>
    </source>
</evidence>
<keyword evidence="3" id="KW-1185">Reference proteome</keyword>
<dbReference type="Proteomes" id="UP000662747">
    <property type="component" value="Chromosome"/>
</dbReference>
<keyword evidence="1" id="KW-0732">Signal</keyword>
<proteinExistence type="predicted"/>
<protein>
    <recommendedName>
        <fullName evidence="4">Lipoprotein</fullName>
    </recommendedName>
</protein>
<evidence type="ECO:0008006" key="4">
    <source>
        <dbReference type="Google" id="ProtNLM"/>
    </source>
</evidence>
<feature type="signal peptide" evidence="1">
    <location>
        <begin position="1"/>
        <end position="17"/>
    </location>
</feature>
<dbReference type="RefSeq" id="WP_206725796.1">
    <property type="nucleotide sequence ID" value="NZ_CP071090.1"/>
</dbReference>